<name>A0A6J7JEZ9_9ZZZZ</name>
<dbReference type="PANTHER" id="PTHR37291">
    <property type="entry name" value="5-METHYLCYTOSINE-SPECIFIC RESTRICTION ENZYME B"/>
    <property type="match status" value="1"/>
</dbReference>
<reference evidence="2" key="1">
    <citation type="submission" date="2020-05" db="EMBL/GenBank/DDBJ databases">
        <authorList>
            <person name="Chiriac C."/>
            <person name="Salcher M."/>
            <person name="Ghai R."/>
            <person name="Kavagutti S V."/>
        </authorList>
    </citation>
    <scope>NUCLEOTIDE SEQUENCE</scope>
</reference>
<dbReference type="InterPro" id="IPR056079">
    <property type="entry name" value="DUF7662"/>
</dbReference>
<dbReference type="InterPro" id="IPR011704">
    <property type="entry name" value="ATPase_dyneun-rel_AAA"/>
</dbReference>
<protein>
    <submittedName>
        <fullName evidence="2">Unannotated protein</fullName>
    </submittedName>
</protein>
<dbReference type="InterPro" id="IPR003593">
    <property type="entry name" value="AAA+_ATPase"/>
</dbReference>
<dbReference type="InterPro" id="IPR027417">
    <property type="entry name" value="P-loop_NTPase"/>
</dbReference>
<feature type="domain" description="AAA+ ATPase" evidence="1">
    <location>
        <begin position="295"/>
        <end position="480"/>
    </location>
</feature>
<gene>
    <name evidence="2" type="ORF">UFOPK3789_00141</name>
</gene>
<accession>A0A6J7JEZ9</accession>
<evidence type="ECO:0000313" key="2">
    <source>
        <dbReference type="EMBL" id="CAB4942018.1"/>
    </source>
</evidence>
<dbReference type="EMBL" id="CAFBNL010000004">
    <property type="protein sequence ID" value="CAB4942018.1"/>
    <property type="molecule type" value="Genomic_DNA"/>
</dbReference>
<dbReference type="SMART" id="SM00382">
    <property type="entry name" value="AAA"/>
    <property type="match status" value="1"/>
</dbReference>
<dbReference type="SUPFAM" id="SSF52540">
    <property type="entry name" value="P-loop containing nucleoside triphosphate hydrolases"/>
    <property type="match status" value="1"/>
</dbReference>
<dbReference type="Gene3D" id="3.40.50.300">
    <property type="entry name" value="P-loop containing nucleotide triphosphate hydrolases"/>
    <property type="match status" value="1"/>
</dbReference>
<dbReference type="CDD" id="cd00009">
    <property type="entry name" value="AAA"/>
    <property type="match status" value="1"/>
</dbReference>
<dbReference type="InterPro" id="IPR052934">
    <property type="entry name" value="Methyl-DNA_Rec/Restrict_Enz"/>
</dbReference>
<dbReference type="GO" id="GO:0016887">
    <property type="term" value="F:ATP hydrolysis activity"/>
    <property type="evidence" value="ECO:0007669"/>
    <property type="project" value="InterPro"/>
</dbReference>
<sequence>MDFFSARHFDKGLGQSVKYEPLHNFLNDQPADQPVPMTFDEIEELVGALPESAYKWRDQWWANTVTHPQGEAWLRAGRRVIEVDIDARRLVFSTAGGEVEKSSPSSETGVVGALNNLASDVFILTWDPNGGAGITDEYIRSHLEACLYGYSWEAQWSTGSRNSGIMPGSHVFLFQQNSGAENGLVAHGIATCEVYQGPHWLPDKGGEANYVDYDLVEWLPKGNHLVFAELEKIAPTTKWSNMPGSGVCLDAASAAAVLNAWEEAWASFDPFTDLMEKSLWNESDLRELVASLNDNSPQVILAGPPGTGKTWVARELARYVLRVREILQALDGQKRVAMFFDGLTTPITTVQLHPSYGYEEFVEGLQPVPQASGGVKFEVVPGVIRRLARKLEAGDTADPGQVLIVDEMNRANLPRVFGELMFLLEYRDEWMSLAHSRTPFKLPKNLFIIGTMNTADRGARSIDIALRRRFDFFETLPDVNILRRYYEHPDHENELGDVLFTGFTALNERLATLIDRHNTVGQTFFMDEEFTVEKLKRVWRHQVFPLIEEYFFDQPDQVEKFNFEELWPGV</sequence>
<dbReference type="PANTHER" id="PTHR37291:SF1">
    <property type="entry name" value="TYPE IV METHYL-DIRECTED RESTRICTION ENZYME ECOKMCRB SUBUNIT"/>
    <property type="match status" value="1"/>
</dbReference>
<dbReference type="AlphaFoldDB" id="A0A6J7JEZ9"/>
<dbReference type="GO" id="GO:0005524">
    <property type="term" value="F:ATP binding"/>
    <property type="evidence" value="ECO:0007669"/>
    <property type="project" value="InterPro"/>
</dbReference>
<proteinExistence type="predicted"/>
<dbReference type="Pfam" id="PF24698">
    <property type="entry name" value="DUF7662"/>
    <property type="match status" value="1"/>
</dbReference>
<evidence type="ECO:0000259" key="1">
    <source>
        <dbReference type="SMART" id="SM00382"/>
    </source>
</evidence>
<organism evidence="2">
    <name type="scientific">freshwater metagenome</name>
    <dbReference type="NCBI Taxonomy" id="449393"/>
    <lineage>
        <taxon>unclassified sequences</taxon>
        <taxon>metagenomes</taxon>
        <taxon>ecological metagenomes</taxon>
    </lineage>
</organism>
<dbReference type="Pfam" id="PF07728">
    <property type="entry name" value="AAA_5"/>
    <property type="match status" value="1"/>
</dbReference>